<keyword evidence="3" id="KW-0675">Receptor</keyword>
<dbReference type="PANTHER" id="PTHR19367:SF18">
    <property type="entry name" value="T CELL RECEPTOR ALPHA VARIABLE 16"/>
    <property type="match status" value="1"/>
</dbReference>
<evidence type="ECO:0000256" key="3">
    <source>
        <dbReference type="ARBA" id="ARBA00023170"/>
    </source>
</evidence>
<dbReference type="InterPro" id="IPR051287">
    <property type="entry name" value="TCR_variable_region"/>
</dbReference>
<dbReference type="AlphaFoldDB" id="A0A4X2LYB2"/>
<keyword evidence="1" id="KW-0732">Signal</keyword>
<organism evidence="8 9">
    <name type="scientific">Vombatus ursinus</name>
    <name type="common">Common wombat</name>
    <dbReference type="NCBI Taxonomy" id="29139"/>
    <lineage>
        <taxon>Eukaryota</taxon>
        <taxon>Metazoa</taxon>
        <taxon>Chordata</taxon>
        <taxon>Craniata</taxon>
        <taxon>Vertebrata</taxon>
        <taxon>Euteleostomi</taxon>
        <taxon>Mammalia</taxon>
        <taxon>Metatheria</taxon>
        <taxon>Diprotodontia</taxon>
        <taxon>Vombatidae</taxon>
        <taxon>Vombatus</taxon>
    </lineage>
</organism>
<keyword evidence="9" id="KW-1185">Reference proteome</keyword>
<feature type="region of interest" description="Disordered" evidence="6">
    <location>
        <begin position="15"/>
        <end position="51"/>
    </location>
</feature>
<protein>
    <recommendedName>
        <fullName evidence="7">Ig-like domain-containing protein</fullName>
    </recommendedName>
</protein>
<dbReference type="PROSITE" id="PS50835">
    <property type="entry name" value="IG_LIKE"/>
    <property type="match status" value="1"/>
</dbReference>
<dbReference type="OMA" id="CTYKISG"/>
<evidence type="ECO:0000313" key="9">
    <source>
        <dbReference type="Proteomes" id="UP000314987"/>
    </source>
</evidence>
<dbReference type="PANTHER" id="PTHR19367">
    <property type="entry name" value="T-CELL RECEPTOR ALPHA CHAIN V REGION"/>
    <property type="match status" value="1"/>
</dbReference>
<dbReference type="SMART" id="SM00409">
    <property type="entry name" value="IG"/>
    <property type="match status" value="1"/>
</dbReference>
<evidence type="ECO:0000256" key="1">
    <source>
        <dbReference type="ARBA" id="ARBA00022729"/>
    </source>
</evidence>
<dbReference type="Pfam" id="PF07686">
    <property type="entry name" value="V-set"/>
    <property type="match status" value="1"/>
</dbReference>
<name>A0A4X2LYB2_VOMUR</name>
<reference evidence="8" key="3">
    <citation type="submission" date="2025-09" db="UniProtKB">
        <authorList>
            <consortium name="Ensembl"/>
        </authorList>
    </citation>
    <scope>IDENTIFICATION</scope>
</reference>
<evidence type="ECO:0000256" key="4">
    <source>
        <dbReference type="ARBA" id="ARBA00023319"/>
    </source>
</evidence>
<dbReference type="InterPro" id="IPR013783">
    <property type="entry name" value="Ig-like_fold"/>
</dbReference>
<reference evidence="9" key="1">
    <citation type="submission" date="2018-12" db="EMBL/GenBank/DDBJ databases">
        <authorList>
            <person name="Yazar S."/>
        </authorList>
    </citation>
    <scope>NUCLEOTIDE SEQUENCE [LARGE SCALE GENOMIC DNA]</scope>
</reference>
<feature type="domain" description="Ig-like" evidence="7">
    <location>
        <begin position="35"/>
        <end position="137"/>
    </location>
</feature>
<keyword evidence="4" id="KW-0393">Immunoglobulin domain</keyword>
<dbReference type="InterPro" id="IPR003599">
    <property type="entry name" value="Ig_sub"/>
</dbReference>
<evidence type="ECO:0000256" key="2">
    <source>
        <dbReference type="ARBA" id="ARBA00023130"/>
    </source>
</evidence>
<evidence type="ECO:0000256" key="6">
    <source>
        <dbReference type="SAM" id="MobiDB-lite"/>
    </source>
</evidence>
<keyword evidence="5" id="KW-0391">Immunity</keyword>
<evidence type="ECO:0000259" key="7">
    <source>
        <dbReference type="PROSITE" id="PS50835"/>
    </source>
</evidence>
<dbReference type="InterPro" id="IPR007110">
    <property type="entry name" value="Ig-like_dom"/>
</dbReference>
<dbReference type="SUPFAM" id="SSF48726">
    <property type="entry name" value="Immunoglobulin"/>
    <property type="match status" value="1"/>
</dbReference>
<evidence type="ECO:0000313" key="8">
    <source>
        <dbReference type="Ensembl" id="ENSVURP00010026581.1"/>
    </source>
</evidence>
<evidence type="ECO:0000256" key="5">
    <source>
        <dbReference type="ARBA" id="ARBA00043266"/>
    </source>
</evidence>
<dbReference type="InterPro" id="IPR013106">
    <property type="entry name" value="Ig_V-set"/>
</dbReference>
<keyword evidence="5" id="KW-1279">T cell receptor</keyword>
<dbReference type="Ensembl" id="ENSVURT00010030274.1">
    <property type="protein sequence ID" value="ENSVURP00010026581.1"/>
    <property type="gene ID" value="ENSVURG00010020344.1"/>
</dbReference>
<proteinExistence type="predicted"/>
<dbReference type="InterPro" id="IPR036179">
    <property type="entry name" value="Ig-like_dom_sf"/>
</dbReference>
<dbReference type="Proteomes" id="UP000314987">
    <property type="component" value="Unassembled WGS sequence"/>
</dbReference>
<dbReference type="STRING" id="29139.ENSVURP00010026581"/>
<reference evidence="8" key="2">
    <citation type="submission" date="2025-08" db="UniProtKB">
        <authorList>
            <consortium name="Ensembl"/>
        </authorList>
    </citation>
    <scope>IDENTIFICATION</scope>
</reference>
<dbReference type="GO" id="GO:0042101">
    <property type="term" value="C:T cell receptor complex"/>
    <property type="evidence" value="ECO:0007669"/>
    <property type="project" value="UniProtKB-KW"/>
</dbReference>
<accession>A0A4X2LYB2</accession>
<dbReference type="Gene3D" id="2.60.40.10">
    <property type="entry name" value="Immunoglobulins"/>
    <property type="match status" value="1"/>
</dbReference>
<keyword evidence="2" id="KW-1064">Adaptive immunity</keyword>
<dbReference type="GeneTree" id="ENSGT00940000153073"/>
<sequence length="150" mass="16977">HTLLSLLALVPTAPRDTQTETTLEAASGSRLNQQPERTTEAQSVTQPEDQVSVSEGFPVELKCTYSSSGAVYLFWYVQYPNQELQVLLRHTSQESNKGFQAEFNKDETSYHLRKLHVREKDAAVYFCALSDTVRELTRGAEHKPPETVFE</sequence>
<dbReference type="SMART" id="SM00406">
    <property type="entry name" value="IGv"/>
    <property type="match status" value="1"/>
</dbReference>
<dbReference type="GO" id="GO:0002250">
    <property type="term" value="P:adaptive immune response"/>
    <property type="evidence" value="ECO:0007669"/>
    <property type="project" value="UniProtKB-KW"/>
</dbReference>